<evidence type="ECO:0000313" key="4">
    <source>
        <dbReference type="Proteomes" id="UP000784294"/>
    </source>
</evidence>
<evidence type="ECO:0000256" key="2">
    <source>
        <dbReference type="SAM" id="Phobius"/>
    </source>
</evidence>
<accession>A0A448XBH3</accession>
<evidence type="ECO:0000256" key="1">
    <source>
        <dbReference type="SAM" id="MobiDB-lite"/>
    </source>
</evidence>
<feature type="transmembrane region" description="Helical" evidence="2">
    <location>
        <begin position="35"/>
        <end position="57"/>
    </location>
</feature>
<dbReference type="EMBL" id="CAAALY010244593">
    <property type="protein sequence ID" value="VEL32748.1"/>
    <property type="molecule type" value="Genomic_DNA"/>
</dbReference>
<dbReference type="Proteomes" id="UP000784294">
    <property type="component" value="Unassembled WGS sequence"/>
</dbReference>
<keyword evidence="4" id="KW-1185">Reference proteome</keyword>
<gene>
    <name evidence="3" type="ORF">PXEA_LOCUS26188</name>
</gene>
<sequence length="96" mass="10909">MTDESSSRSHRGSRKVSRGDIKRLRDSCRQRSPTLWGLGAAPIWSGVIMFSCLSLRLEDIRELGPRFLDSVRTDFWASGRSTRLSALIDRRQESSP</sequence>
<organism evidence="3 4">
    <name type="scientific">Protopolystoma xenopodis</name>
    <dbReference type="NCBI Taxonomy" id="117903"/>
    <lineage>
        <taxon>Eukaryota</taxon>
        <taxon>Metazoa</taxon>
        <taxon>Spiralia</taxon>
        <taxon>Lophotrochozoa</taxon>
        <taxon>Platyhelminthes</taxon>
        <taxon>Monogenea</taxon>
        <taxon>Polyopisthocotylea</taxon>
        <taxon>Polystomatidea</taxon>
        <taxon>Polystomatidae</taxon>
        <taxon>Protopolystoma</taxon>
    </lineage>
</organism>
<reference evidence="3" key="1">
    <citation type="submission" date="2018-11" db="EMBL/GenBank/DDBJ databases">
        <authorList>
            <consortium name="Pathogen Informatics"/>
        </authorList>
    </citation>
    <scope>NUCLEOTIDE SEQUENCE</scope>
</reference>
<keyword evidence="2" id="KW-1133">Transmembrane helix</keyword>
<keyword evidence="2" id="KW-0472">Membrane</keyword>
<dbReference type="AlphaFoldDB" id="A0A448XBH3"/>
<comment type="caution">
    <text evidence="3">The sequence shown here is derived from an EMBL/GenBank/DDBJ whole genome shotgun (WGS) entry which is preliminary data.</text>
</comment>
<evidence type="ECO:0000313" key="3">
    <source>
        <dbReference type="EMBL" id="VEL32748.1"/>
    </source>
</evidence>
<protein>
    <submittedName>
        <fullName evidence="3">Uncharacterized protein</fullName>
    </submittedName>
</protein>
<name>A0A448XBH3_9PLAT</name>
<keyword evidence="2" id="KW-0812">Transmembrane</keyword>
<feature type="region of interest" description="Disordered" evidence="1">
    <location>
        <begin position="1"/>
        <end position="25"/>
    </location>
</feature>
<proteinExistence type="predicted"/>